<dbReference type="InterPro" id="IPR050546">
    <property type="entry name" value="Glycosyl_Hydrlase_16"/>
</dbReference>
<dbReference type="Gene3D" id="2.60.120.200">
    <property type="match status" value="1"/>
</dbReference>
<dbReference type="EMBL" id="DF977555">
    <property type="protein sequence ID" value="GAP93194.2"/>
    <property type="molecule type" value="Genomic_DNA"/>
</dbReference>
<dbReference type="GO" id="GO:0005975">
    <property type="term" value="P:carbohydrate metabolic process"/>
    <property type="evidence" value="ECO:0007669"/>
    <property type="project" value="InterPro"/>
</dbReference>
<dbReference type="GO" id="GO:0004553">
    <property type="term" value="F:hydrolase activity, hydrolyzing O-glycosyl compounds"/>
    <property type="evidence" value="ECO:0007669"/>
    <property type="project" value="InterPro"/>
</dbReference>
<protein>
    <submittedName>
        <fullName evidence="3">Putative glycoside hydrolase family 16</fullName>
    </submittedName>
</protein>
<evidence type="ECO:0000313" key="3">
    <source>
        <dbReference type="EMBL" id="GAP93194.2"/>
    </source>
</evidence>
<dbReference type="AlphaFoldDB" id="A0A1W2TWX7"/>
<dbReference type="PANTHER" id="PTHR10963">
    <property type="entry name" value="GLYCOSYL HYDROLASE-RELATED"/>
    <property type="match status" value="1"/>
</dbReference>
<sequence>MSFFNQLKGKAEELNRKHNILPFGQSGSHQASGAHQPHYQYQQQHQHQQQQQQQQHYPGQQPYPPPGQWQTPPPPPAGHWQQPSGPPPPPPNYNTRPGGPPPIPSHSKPPASPVGEHHGPRVYWRPNFSPAIPVSQEFDHKQGHGDPWGWGNNELENYTSDGANSFYTADGKLVLRAISRPGHPDPEARYTSARLVSRATLGRHDGCLTAWLGLPCAEGVWPAFWLLPREPFVWPHEGEVDVAESWNGDCENHSCLHWGFYTPEDARKHLVRGTRIPDMPHRAVRYDFAWQCGHTGVRGDGKSEGGGRLMWYIDGRPVMKNLMPPGTRPIEDWTVLLNIAMGGNVCQGKTPREGSYDMVVHNLQMSEAPDGGWPKFDHDWQHCVDGAIM</sequence>
<gene>
    <name evidence="3" type="ORF">SAMD00023353_11000090</name>
</gene>
<evidence type="ECO:0000256" key="1">
    <source>
        <dbReference type="SAM" id="MobiDB-lite"/>
    </source>
</evidence>
<dbReference type="OrthoDB" id="192832at2759"/>
<feature type="compositionally biased region" description="Low complexity" evidence="1">
    <location>
        <begin position="33"/>
        <end position="60"/>
    </location>
</feature>
<proteinExistence type="predicted"/>
<keyword evidence="3" id="KW-0378">Hydrolase</keyword>
<dbReference type="Proteomes" id="UP000054516">
    <property type="component" value="Unassembled WGS sequence"/>
</dbReference>
<dbReference type="InterPro" id="IPR000757">
    <property type="entry name" value="Beta-glucanase-like"/>
</dbReference>
<dbReference type="PANTHER" id="PTHR10963:SF53">
    <property type="entry name" value="GH16 DOMAIN-CONTAINING PROTEIN"/>
    <property type="match status" value="1"/>
</dbReference>
<organism evidence="3">
    <name type="scientific">Rosellinia necatrix</name>
    <name type="common">White root-rot fungus</name>
    <dbReference type="NCBI Taxonomy" id="77044"/>
    <lineage>
        <taxon>Eukaryota</taxon>
        <taxon>Fungi</taxon>
        <taxon>Dikarya</taxon>
        <taxon>Ascomycota</taxon>
        <taxon>Pezizomycotina</taxon>
        <taxon>Sordariomycetes</taxon>
        <taxon>Xylariomycetidae</taxon>
        <taxon>Xylariales</taxon>
        <taxon>Xylariaceae</taxon>
        <taxon>Rosellinia</taxon>
    </lineage>
</organism>
<dbReference type="SUPFAM" id="SSF49899">
    <property type="entry name" value="Concanavalin A-like lectins/glucanases"/>
    <property type="match status" value="1"/>
</dbReference>
<evidence type="ECO:0000313" key="4">
    <source>
        <dbReference type="Proteomes" id="UP000054516"/>
    </source>
</evidence>
<dbReference type="InterPro" id="IPR013320">
    <property type="entry name" value="ConA-like_dom_sf"/>
</dbReference>
<reference evidence="3" key="1">
    <citation type="submission" date="2016-03" db="EMBL/GenBank/DDBJ databases">
        <title>Draft genome sequence of Rosellinia necatrix.</title>
        <authorList>
            <person name="Kanematsu S."/>
        </authorList>
    </citation>
    <scope>NUCLEOTIDE SEQUENCE [LARGE SCALE GENOMIC DNA]</scope>
    <source>
        <strain evidence="3">W97</strain>
    </source>
</reference>
<dbReference type="OMA" id="TCLHWGH"/>
<name>A0A1W2TWX7_ROSNE</name>
<dbReference type="PROSITE" id="PS51762">
    <property type="entry name" value="GH16_2"/>
    <property type="match status" value="1"/>
</dbReference>
<accession>A0A1W2TWX7</accession>
<feature type="compositionally biased region" description="Pro residues" evidence="1">
    <location>
        <begin position="61"/>
        <end position="77"/>
    </location>
</feature>
<evidence type="ECO:0000259" key="2">
    <source>
        <dbReference type="PROSITE" id="PS51762"/>
    </source>
</evidence>
<feature type="region of interest" description="Disordered" evidence="1">
    <location>
        <begin position="15"/>
        <end position="128"/>
    </location>
</feature>
<keyword evidence="4" id="KW-1185">Reference proteome</keyword>
<feature type="domain" description="GH16" evidence="2">
    <location>
        <begin position="122"/>
        <end position="389"/>
    </location>
</feature>
<feature type="compositionally biased region" description="Pro residues" evidence="1">
    <location>
        <begin position="84"/>
        <end position="104"/>
    </location>
</feature>
<dbReference type="STRING" id="77044.A0A1W2TWX7"/>
<dbReference type="Pfam" id="PF26113">
    <property type="entry name" value="GH16_XgeA"/>
    <property type="match status" value="1"/>
</dbReference>